<gene>
    <name evidence="6" type="ORF">GUY60_19110</name>
</gene>
<dbReference type="Gene3D" id="1.10.10.10">
    <property type="entry name" value="Winged helix-like DNA-binding domain superfamily/Winged helix DNA-binding domain"/>
    <property type="match status" value="1"/>
</dbReference>
<dbReference type="GO" id="GO:0003700">
    <property type="term" value="F:DNA-binding transcription factor activity"/>
    <property type="evidence" value="ECO:0007669"/>
    <property type="project" value="InterPro"/>
</dbReference>
<dbReference type="EMBL" id="JAAAHS010000145">
    <property type="protein sequence ID" value="NBE53494.1"/>
    <property type="molecule type" value="Genomic_DNA"/>
</dbReference>
<keyword evidence="2" id="KW-0805">Transcription regulation</keyword>
<comment type="caution">
    <text evidence="6">The sequence shown here is derived from an EMBL/GenBank/DDBJ whole genome shotgun (WGS) entry which is preliminary data.</text>
</comment>
<evidence type="ECO:0000259" key="5">
    <source>
        <dbReference type="PROSITE" id="PS50931"/>
    </source>
</evidence>
<dbReference type="InterPro" id="IPR000847">
    <property type="entry name" value="LysR_HTH_N"/>
</dbReference>
<evidence type="ECO:0000256" key="1">
    <source>
        <dbReference type="ARBA" id="ARBA00009437"/>
    </source>
</evidence>
<dbReference type="InterPro" id="IPR005119">
    <property type="entry name" value="LysR_subst-bd"/>
</dbReference>
<dbReference type="InterPro" id="IPR036388">
    <property type="entry name" value="WH-like_DNA-bd_sf"/>
</dbReference>
<feature type="domain" description="HTH lysR-type" evidence="5">
    <location>
        <begin position="1"/>
        <end position="58"/>
    </location>
</feature>
<dbReference type="FunFam" id="1.10.10.10:FF:000001">
    <property type="entry name" value="LysR family transcriptional regulator"/>
    <property type="match status" value="1"/>
</dbReference>
<dbReference type="RefSeq" id="WP_161699450.1">
    <property type="nucleotide sequence ID" value="NZ_JAAAHS010000145.1"/>
</dbReference>
<sequence>MELRQLRYVLAVAETRNFTRAAEQCYVVQSALSHQIKTLEDELGVRLFARTSRRVELTAAGEAFLPSARASLEAAERAAADATATIGELRGPVTLGIIPSVTALDIPRALRTFHQAHPAVRVSLRSAASDELISGVAAGAVDIAVLGLPETVTPSGVQSVELARERHVAVVSTEHRLAGRRRLRLADLAEETFVDFTAGSPGRAQSDLAFEAAGIPRDVTFEAMSVDLILDLVEQNLAVALLPPAILRPGARLAAIAVTGGPTRSEHLAWSEFNPTPAATALLAVLRASQV</sequence>
<dbReference type="PRINTS" id="PR00039">
    <property type="entry name" value="HTHLYSR"/>
</dbReference>
<keyword evidence="3" id="KW-0238">DNA-binding</keyword>
<accession>A0A964UQJ2</accession>
<dbReference type="GO" id="GO:0032993">
    <property type="term" value="C:protein-DNA complex"/>
    <property type="evidence" value="ECO:0007669"/>
    <property type="project" value="TreeGrafter"/>
</dbReference>
<comment type="similarity">
    <text evidence="1">Belongs to the LysR transcriptional regulatory family.</text>
</comment>
<dbReference type="GO" id="GO:0003677">
    <property type="term" value="F:DNA binding"/>
    <property type="evidence" value="ECO:0007669"/>
    <property type="project" value="UniProtKB-KW"/>
</dbReference>
<dbReference type="PANTHER" id="PTHR30346:SF30">
    <property type="entry name" value="SMALL NEUTRAL PROTEASE REGULATORY PROTEIN"/>
    <property type="match status" value="1"/>
</dbReference>
<dbReference type="Pfam" id="PF03466">
    <property type="entry name" value="LysR_substrate"/>
    <property type="match status" value="1"/>
</dbReference>
<evidence type="ECO:0000256" key="3">
    <source>
        <dbReference type="ARBA" id="ARBA00023125"/>
    </source>
</evidence>
<dbReference type="Gene3D" id="3.40.190.290">
    <property type="match status" value="1"/>
</dbReference>
<evidence type="ECO:0000313" key="6">
    <source>
        <dbReference type="EMBL" id="NBE53494.1"/>
    </source>
</evidence>
<evidence type="ECO:0000256" key="2">
    <source>
        <dbReference type="ARBA" id="ARBA00023015"/>
    </source>
</evidence>
<evidence type="ECO:0000313" key="7">
    <source>
        <dbReference type="Proteomes" id="UP000598297"/>
    </source>
</evidence>
<proteinExistence type="inferred from homology"/>
<name>A0A964UQJ2_9ACTN</name>
<evidence type="ECO:0000256" key="4">
    <source>
        <dbReference type="ARBA" id="ARBA00023163"/>
    </source>
</evidence>
<keyword evidence="7" id="KW-1185">Reference proteome</keyword>
<dbReference type="AlphaFoldDB" id="A0A964UQJ2"/>
<protein>
    <submittedName>
        <fullName evidence="6">LysR family transcriptional regulator</fullName>
    </submittedName>
</protein>
<dbReference type="SUPFAM" id="SSF53850">
    <property type="entry name" value="Periplasmic binding protein-like II"/>
    <property type="match status" value="1"/>
</dbReference>
<dbReference type="CDD" id="cd08436">
    <property type="entry name" value="PBP2_LTTR_like_3"/>
    <property type="match status" value="1"/>
</dbReference>
<keyword evidence="4" id="KW-0804">Transcription</keyword>
<dbReference type="PANTHER" id="PTHR30346">
    <property type="entry name" value="TRANSCRIPTIONAL DUAL REGULATOR HCAR-RELATED"/>
    <property type="match status" value="1"/>
</dbReference>
<dbReference type="OrthoDB" id="3181812at2"/>
<dbReference type="Proteomes" id="UP000598297">
    <property type="component" value="Unassembled WGS sequence"/>
</dbReference>
<organism evidence="6 7">
    <name type="scientific">Streptomyces boluensis</name>
    <dbReference type="NCBI Taxonomy" id="1775135"/>
    <lineage>
        <taxon>Bacteria</taxon>
        <taxon>Bacillati</taxon>
        <taxon>Actinomycetota</taxon>
        <taxon>Actinomycetes</taxon>
        <taxon>Kitasatosporales</taxon>
        <taxon>Streptomycetaceae</taxon>
        <taxon>Streptomyces</taxon>
    </lineage>
</organism>
<reference evidence="6" key="1">
    <citation type="submission" date="2020-01" db="EMBL/GenBank/DDBJ databases">
        <title>Whole-genome analyses of novel actinobacteria.</title>
        <authorList>
            <person name="Sahin N."/>
        </authorList>
    </citation>
    <scope>NUCLEOTIDE SEQUENCE</scope>
    <source>
        <strain evidence="6">YC537</strain>
    </source>
</reference>
<dbReference type="Pfam" id="PF00126">
    <property type="entry name" value="HTH_1"/>
    <property type="match status" value="1"/>
</dbReference>
<dbReference type="PROSITE" id="PS50931">
    <property type="entry name" value="HTH_LYSR"/>
    <property type="match status" value="1"/>
</dbReference>
<dbReference type="InterPro" id="IPR036390">
    <property type="entry name" value="WH_DNA-bd_sf"/>
</dbReference>
<dbReference type="SUPFAM" id="SSF46785">
    <property type="entry name" value="Winged helix' DNA-binding domain"/>
    <property type="match status" value="1"/>
</dbReference>